<feature type="region of interest" description="Disordered" evidence="1">
    <location>
        <begin position="443"/>
        <end position="476"/>
    </location>
</feature>
<evidence type="ECO:0000256" key="1">
    <source>
        <dbReference type="SAM" id="MobiDB-lite"/>
    </source>
</evidence>
<dbReference type="Proteomes" id="UP000267821">
    <property type="component" value="Unassembled WGS sequence"/>
</dbReference>
<feature type="compositionally biased region" description="Low complexity" evidence="1">
    <location>
        <begin position="111"/>
        <end position="120"/>
    </location>
</feature>
<sequence>MSPPTSPSTSPRTELRDGVIPDTDTDISPDGKSQRRTASDSGKSLSGTCEDTLDVEDTKAKAARELVSGVSKGGAGRTGKSGGVKQITDSANLSLEGLMGELGTSFGGGSPSPTLSPGSSRAQSPGAVTTTTTTSTSPISNLSGVTGAQDGPNSLFSLSQLTPAQQETNTTAAAPFLPGGLAKNNNNNATSPTPSLCGSKFTPLKRVKKGPASVSNNQPATPGDVHTHTKRPSITSGTTEVASTSPGAIDAADYGIHGKKLATMFSNPVPGTPPSHSVESTEVTPDLVLLHISLIIPPNSSPAYARHQRKMLRRKRLDDESSTLSVSDLGYSDENATGDDADSDNLEPGPLSMLSPVVYQRGILIPHPRGDYVLLQREVGKTLGLPFVNGEDGENVVTDEFGGVQGKGWQMRVYARNGWLTKGAWERAWREMERVDVEILETERTSGKQTKPKARKTKTKQIQGMNSESGLGSRSGSFLRDGYAGLAGQSRHFPPASGDASGDVVYSDPEDSLDGDLAADNLEVHDNDAIRQGHSSIYEDGSAADADTGEKDDNNFEHSDVEDIERGDATPIFPRGVKRAQLQLENGTVGDGELEEAYRAHGENLDDPVIDEEYANDAIDLQDTPPSLSGSTKEPYLVPHSRSSSQAGSKGSQVRGKSPNPRTEGKRQVHPYQYILDLLKPIVLTGLVVTGAMYFFGPTHKRNGRYGSWNMRNGKQIHVDEENFDMDQDVEDHCAGYAREAEMWRSWKDSHKDGGSSSGAMLKKGVHGDWTVTVTQTVTQRIVNAGATQIVVEIPSGEAQFPLGPLLSERETQDSEELPLETATDGLPAIPLPTTTTDGSATGAELKAVDGEALVGEDSSKLDAASDSRDNTEREDAEGSVDSEEAPMEDTNTGGKWFGKIGKIF</sequence>
<name>A0A3N4LZ73_9PEZI</name>
<feature type="compositionally biased region" description="Polar residues" evidence="1">
    <location>
        <begin position="39"/>
        <end position="49"/>
    </location>
</feature>
<feature type="compositionally biased region" description="Acidic residues" evidence="1">
    <location>
        <begin position="336"/>
        <end position="345"/>
    </location>
</feature>
<dbReference type="InParanoid" id="A0A3N4LZ73"/>
<feature type="compositionally biased region" description="Basic residues" evidence="1">
    <location>
        <begin position="306"/>
        <end position="315"/>
    </location>
</feature>
<feature type="compositionally biased region" description="Polar residues" evidence="1">
    <location>
        <begin position="232"/>
        <end position="244"/>
    </location>
</feature>
<feature type="compositionally biased region" description="Acidic residues" evidence="1">
    <location>
        <begin position="875"/>
        <end position="888"/>
    </location>
</feature>
<reference evidence="2 3" key="1">
    <citation type="journal article" date="2018" name="Nat. Ecol. Evol.">
        <title>Pezizomycetes genomes reveal the molecular basis of ectomycorrhizal truffle lifestyle.</title>
        <authorList>
            <person name="Murat C."/>
            <person name="Payen T."/>
            <person name="Noel B."/>
            <person name="Kuo A."/>
            <person name="Morin E."/>
            <person name="Chen J."/>
            <person name="Kohler A."/>
            <person name="Krizsan K."/>
            <person name="Balestrini R."/>
            <person name="Da Silva C."/>
            <person name="Montanini B."/>
            <person name="Hainaut M."/>
            <person name="Levati E."/>
            <person name="Barry K.W."/>
            <person name="Belfiori B."/>
            <person name="Cichocki N."/>
            <person name="Clum A."/>
            <person name="Dockter R.B."/>
            <person name="Fauchery L."/>
            <person name="Guy J."/>
            <person name="Iotti M."/>
            <person name="Le Tacon F."/>
            <person name="Lindquist E.A."/>
            <person name="Lipzen A."/>
            <person name="Malagnac F."/>
            <person name="Mello A."/>
            <person name="Molinier V."/>
            <person name="Miyauchi S."/>
            <person name="Poulain J."/>
            <person name="Riccioni C."/>
            <person name="Rubini A."/>
            <person name="Sitrit Y."/>
            <person name="Splivallo R."/>
            <person name="Traeger S."/>
            <person name="Wang M."/>
            <person name="Zifcakova L."/>
            <person name="Wipf D."/>
            <person name="Zambonelli A."/>
            <person name="Paolocci F."/>
            <person name="Nowrousian M."/>
            <person name="Ottonello S."/>
            <person name="Baldrian P."/>
            <person name="Spatafora J.W."/>
            <person name="Henrissat B."/>
            <person name="Nagy L.G."/>
            <person name="Aury J.M."/>
            <person name="Wincker P."/>
            <person name="Grigoriev I.V."/>
            <person name="Bonfante P."/>
            <person name="Martin F.M."/>
        </authorList>
    </citation>
    <scope>NUCLEOTIDE SEQUENCE [LARGE SCALE GENOMIC DNA]</scope>
    <source>
        <strain evidence="2 3">ATCC MYA-4762</strain>
    </source>
</reference>
<dbReference type="EMBL" id="ML121547">
    <property type="protein sequence ID" value="RPB23365.1"/>
    <property type="molecule type" value="Genomic_DNA"/>
</dbReference>
<dbReference type="AlphaFoldDB" id="A0A3N4LZ73"/>
<feature type="compositionally biased region" description="Polar residues" evidence="1">
    <location>
        <begin position="138"/>
        <end position="156"/>
    </location>
</feature>
<proteinExistence type="predicted"/>
<evidence type="ECO:0000313" key="3">
    <source>
        <dbReference type="Proteomes" id="UP000267821"/>
    </source>
</evidence>
<feature type="region of interest" description="Disordered" evidence="1">
    <location>
        <begin position="209"/>
        <end position="244"/>
    </location>
</feature>
<feature type="region of interest" description="Disordered" evidence="1">
    <location>
        <begin position="304"/>
        <end position="348"/>
    </location>
</feature>
<feature type="compositionally biased region" description="Basic residues" evidence="1">
    <location>
        <begin position="450"/>
        <end position="459"/>
    </location>
</feature>
<evidence type="ECO:0000313" key="2">
    <source>
        <dbReference type="EMBL" id="RPB23365.1"/>
    </source>
</evidence>
<feature type="region of interest" description="Disordered" evidence="1">
    <location>
        <begin position="182"/>
        <end position="201"/>
    </location>
</feature>
<feature type="region of interest" description="Disordered" evidence="1">
    <location>
        <begin position="620"/>
        <end position="668"/>
    </location>
</feature>
<feature type="compositionally biased region" description="Low complexity" evidence="1">
    <location>
        <begin position="641"/>
        <end position="653"/>
    </location>
</feature>
<feature type="region of interest" description="Disordered" evidence="1">
    <location>
        <begin position="66"/>
        <end position="156"/>
    </location>
</feature>
<dbReference type="OrthoDB" id="5369448at2759"/>
<gene>
    <name evidence="2" type="ORF">L211DRAFT_286738</name>
</gene>
<accession>A0A3N4LZ73</accession>
<feature type="region of interest" description="Disordered" evidence="1">
    <location>
        <begin position="1"/>
        <end position="52"/>
    </location>
</feature>
<feature type="compositionally biased region" description="Gly residues" evidence="1">
    <location>
        <begin position="71"/>
        <end position="82"/>
    </location>
</feature>
<keyword evidence="3" id="KW-1185">Reference proteome</keyword>
<feature type="region of interest" description="Disordered" evidence="1">
    <location>
        <begin position="489"/>
        <end position="516"/>
    </location>
</feature>
<organism evidence="2 3">
    <name type="scientific">Terfezia boudieri ATCC MYA-4762</name>
    <dbReference type="NCBI Taxonomy" id="1051890"/>
    <lineage>
        <taxon>Eukaryota</taxon>
        <taxon>Fungi</taxon>
        <taxon>Dikarya</taxon>
        <taxon>Ascomycota</taxon>
        <taxon>Pezizomycotina</taxon>
        <taxon>Pezizomycetes</taxon>
        <taxon>Pezizales</taxon>
        <taxon>Pezizaceae</taxon>
        <taxon>Terfezia</taxon>
    </lineage>
</organism>
<feature type="compositionally biased region" description="Basic and acidic residues" evidence="1">
    <location>
        <begin position="858"/>
        <end position="874"/>
    </location>
</feature>
<feature type="region of interest" description="Disordered" evidence="1">
    <location>
        <begin position="811"/>
        <end position="905"/>
    </location>
</feature>
<protein>
    <submittedName>
        <fullName evidence="2">Uncharacterized protein</fullName>
    </submittedName>
</protein>
<dbReference type="STRING" id="1051890.A0A3N4LZ73"/>
<feature type="compositionally biased region" description="Low complexity" evidence="1">
    <location>
        <begin position="894"/>
        <end position="905"/>
    </location>
</feature>